<evidence type="ECO:0000313" key="3">
    <source>
        <dbReference type="Proteomes" id="UP000194236"/>
    </source>
</evidence>
<sequence length="453" mass="52886">MRKKEQMRMINKLIWFVTIISFQLIIPCFTSEEPNIVSYGWLIADATTKYWPLNDTGDGEFYVYDKISENNEILKLNTNLFDEKNSNYTISFNYWKPKNDLRWQYHENSDKTEITLDEEGKEFTKTKGKRLTSDQWKNLELVSRNKLYSDRVFFKDINVVYKQKINLSHRKDPVDNFKNSHNNGFEDPNNPNSIKFHYKGSTNESSTLQQVISKDDFGKTCIKIEPTEDELKGKLKISVTFDHETDAIELPLKLPEICLGEYFALKPNVDIMITINVEPGENEFDVEFTKNGNQSVELEVPKNEISEKWIFNHPLFDYDIMLELKSGDGIEIYACDVMANCFQYVTDDNIVYKLESFSQDALSESPIIKRYFVKNGKYIQNLKFETKTTMEEKVLQNIQKMIKPNKNVVISDNKIIIPEVNESIIIPYIDLRAYPNASLSVEHEMDSINVTNK</sequence>
<accession>A0A1Y3BVN6</accession>
<dbReference type="Proteomes" id="UP000194236">
    <property type="component" value="Unassembled WGS sequence"/>
</dbReference>
<feature type="signal peptide" evidence="1">
    <location>
        <begin position="1"/>
        <end position="30"/>
    </location>
</feature>
<dbReference type="EMBL" id="MUJZ01000512">
    <property type="protein sequence ID" value="OTF84137.1"/>
    <property type="molecule type" value="Genomic_DNA"/>
</dbReference>
<evidence type="ECO:0000313" key="2">
    <source>
        <dbReference type="EMBL" id="OTF84137.1"/>
    </source>
</evidence>
<name>A0A1Y3BVN6_EURMA</name>
<reference evidence="2 3" key="1">
    <citation type="submission" date="2017-03" db="EMBL/GenBank/DDBJ databases">
        <title>Genome Survey of Euroglyphus maynei.</title>
        <authorList>
            <person name="Arlian L.G."/>
            <person name="Morgan M.S."/>
            <person name="Rider S.D."/>
        </authorList>
    </citation>
    <scope>NUCLEOTIDE SEQUENCE [LARGE SCALE GENOMIC DNA]</scope>
    <source>
        <strain evidence="2">Arlian Lab</strain>
        <tissue evidence="2">Whole body</tissue>
    </source>
</reference>
<keyword evidence="3" id="KW-1185">Reference proteome</keyword>
<feature type="chain" id="PRO_5012260341" evidence="1">
    <location>
        <begin position="31"/>
        <end position="453"/>
    </location>
</feature>
<organism evidence="2 3">
    <name type="scientific">Euroglyphus maynei</name>
    <name type="common">Mayne's house dust mite</name>
    <dbReference type="NCBI Taxonomy" id="6958"/>
    <lineage>
        <taxon>Eukaryota</taxon>
        <taxon>Metazoa</taxon>
        <taxon>Ecdysozoa</taxon>
        <taxon>Arthropoda</taxon>
        <taxon>Chelicerata</taxon>
        <taxon>Arachnida</taxon>
        <taxon>Acari</taxon>
        <taxon>Acariformes</taxon>
        <taxon>Sarcoptiformes</taxon>
        <taxon>Astigmata</taxon>
        <taxon>Psoroptidia</taxon>
        <taxon>Analgoidea</taxon>
        <taxon>Pyroglyphidae</taxon>
        <taxon>Pyroglyphinae</taxon>
        <taxon>Euroglyphus</taxon>
    </lineage>
</organism>
<protein>
    <submittedName>
        <fullName evidence="2">Uncharacterized protein</fullName>
    </submittedName>
</protein>
<keyword evidence="1" id="KW-0732">Signal</keyword>
<gene>
    <name evidence="2" type="ORF">BLA29_004239</name>
</gene>
<comment type="caution">
    <text evidence="2">The sequence shown here is derived from an EMBL/GenBank/DDBJ whole genome shotgun (WGS) entry which is preliminary data.</text>
</comment>
<evidence type="ECO:0000256" key="1">
    <source>
        <dbReference type="SAM" id="SignalP"/>
    </source>
</evidence>
<dbReference type="OrthoDB" id="10509537at2759"/>
<proteinExistence type="predicted"/>
<dbReference type="AlphaFoldDB" id="A0A1Y3BVN6"/>